<evidence type="ECO:0000313" key="3">
    <source>
        <dbReference type="Proteomes" id="UP000502136"/>
    </source>
</evidence>
<dbReference type="EMBL" id="CP051428">
    <property type="protein sequence ID" value="QJC52260.1"/>
    <property type="molecule type" value="Genomic_DNA"/>
</dbReference>
<feature type="compositionally biased region" description="Polar residues" evidence="1">
    <location>
        <begin position="73"/>
        <end position="83"/>
    </location>
</feature>
<organism evidence="2 3">
    <name type="scientific">Paenibacillus albicereus</name>
    <dbReference type="NCBI Taxonomy" id="2726185"/>
    <lineage>
        <taxon>Bacteria</taxon>
        <taxon>Bacillati</taxon>
        <taxon>Bacillota</taxon>
        <taxon>Bacilli</taxon>
        <taxon>Bacillales</taxon>
        <taxon>Paenibacillaceae</taxon>
        <taxon>Paenibacillus</taxon>
    </lineage>
</organism>
<keyword evidence="3" id="KW-1185">Reference proteome</keyword>
<feature type="region of interest" description="Disordered" evidence="1">
    <location>
        <begin position="1"/>
        <end position="106"/>
    </location>
</feature>
<dbReference type="RefSeq" id="WP_168907826.1">
    <property type="nucleotide sequence ID" value="NZ_CP051428.1"/>
</dbReference>
<dbReference type="AlphaFoldDB" id="A0A6H2GXW8"/>
<feature type="compositionally biased region" description="Basic and acidic residues" evidence="1">
    <location>
        <begin position="40"/>
        <end position="68"/>
    </location>
</feature>
<feature type="compositionally biased region" description="Polar residues" evidence="1">
    <location>
        <begin position="12"/>
        <end position="27"/>
    </location>
</feature>
<protein>
    <submittedName>
        <fullName evidence="2">Uncharacterized protein</fullName>
    </submittedName>
</protein>
<evidence type="ECO:0000256" key="1">
    <source>
        <dbReference type="SAM" id="MobiDB-lite"/>
    </source>
</evidence>
<proteinExistence type="predicted"/>
<name>A0A6H2GXW8_9BACL</name>
<sequence>MPYRPVDLQVSVPKTQETGMQQSQLQSRLAAEARLQAEQAAKKTEQDRSRSTELESRADAKIGYRHGEGGAGASNNGDRSGQPESAKPPEDQPAHPYKGRRLDIRL</sequence>
<dbReference type="Proteomes" id="UP000502136">
    <property type="component" value="Chromosome"/>
</dbReference>
<reference evidence="2 3" key="1">
    <citation type="submission" date="2020-04" db="EMBL/GenBank/DDBJ databases">
        <title>Novel Paenibacillus strain UniB2 isolated from commercial digestive syrup.</title>
        <authorList>
            <person name="Thorat V."/>
            <person name="Kirdat K."/>
            <person name="Tiwarekar B."/>
            <person name="Yadav A."/>
        </authorList>
    </citation>
    <scope>NUCLEOTIDE SEQUENCE [LARGE SCALE GENOMIC DNA]</scope>
    <source>
        <strain evidence="2 3">UniB2</strain>
    </source>
</reference>
<gene>
    <name evidence="2" type="ORF">HGI30_12280</name>
</gene>
<accession>A0A6H2GXW8</accession>
<feature type="compositionally biased region" description="Low complexity" evidence="1">
    <location>
        <begin position="28"/>
        <end position="39"/>
    </location>
</feature>
<evidence type="ECO:0000313" key="2">
    <source>
        <dbReference type="EMBL" id="QJC52260.1"/>
    </source>
</evidence>
<dbReference type="KEGG" id="palr:HGI30_12280"/>